<name>V6JEK1_STRRC</name>
<dbReference type="AlphaFoldDB" id="V6JEK1"/>
<protein>
    <submittedName>
        <fullName evidence="1">Uncharacterized protein</fullName>
    </submittedName>
</protein>
<evidence type="ECO:0000313" key="2">
    <source>
        <dbReference type="Proteomes" id="UP000017984"/>
    </source>
</evidence>
<gene>
    <name evidence="1" type="ORF">M878_45515</name>
</gene>
<dbReference type="STRING" id="1352936.M878_45515"/>
<accession>V6JEK1</accession>
<keyword evidence="2" id="KW-1185">Reference proteome</keyword>
<organism evidence="1 2">
    <name type="scientific">Streptomyces roseochromogenus subsp. oscitans DS 12.976</name>
    <dbReference type="NCBI Taxonomy" id="1352936"/>
    <lineage>
        <taxon>Bacteria</taxon>
        <taxon>Bacillati</taxon>
        <taxon>Actinomycetota</taxon>
        <taxon>Actinomycetes</taxon>
        <taxon>Kitasatosporales</taxon>
        <taxon>Streptomycetaceae</taxon>
        <taxon>Streptomyces</taxon>
    </lineage>
</organism>
<dbReference type="HOGENOM" id="CLU_3410346_0_0_11"/>
<sequence>MGLGAQDGVRSKADGYAQIAAGSGSGRLG</sequence>
<comment type="caution">
    <text evidence="1">The sequence shown here is derived from an EMBL/GenBank/DDBJ whole genome shotgun (WGS) entry which is preliminary data.</text>
</comment>
<evidence type="ECO:0000313" key="1">
    <source>
        <dbReference type="EMBL" id="EST18235.1"/>
    </source>
</evidence>
<reference evidence="1 2" key="1">
    <citation type="journal article" date="2014" name="Genome Announc.">
        <title>Draft Genome Sequence of Streptomyces roseochromogenes subsp. oscitans DS 12.976, Producer of the Aminocoumarin Antibiotic Clorobiocin.</title>
        <authorList>
            <person name="Ruckert C."/>
            <person name="Kalinowski J."/>
            <person name="Heide L."/>
            <person name="Apel A.K."/>
        </authorList>
    </citation>
    <scope>NUCLEOTIDE SEQUENCE [LARGE SCALE GENOMIC DNA]</scope>
    <source>
        <strain evidence="1 2">DS 12.976</strain>
    </source>
</reference>
<dbReference type="Proteomes" id="UP000017984">
    <property type="component" value="Chromosome"/>
</dbReference>
<proteinExistence type="predicted"/>
<dbReference type="EMBL" id="AWQX01000395">
    <property type="protein sequence ID" value="EST18235.1"/>
    <property type="molecule type" value="Genomic_DNA"/>
</dbReference>